<reference evidence="1 2" key="1">
    <citation type="journal article" date="2017" name="ISME J.">
        <title>Potential for microbial H2 and metal transformations associated with novel bacteria and archaea in deep terrestrial subsurface sediments.</title>
        <authorList>
            <person name="Hernsdorf A.W."/>
            <person name="Amano Y."/>
            <person name="Miyakawa K."/>
            <person name="Ise K."/>
            <person name="Suzuki Y."/>
            <person name="Anantharaman K."/>
            <person name="Probst A."/>
            <person name="Burstein D."/>
            <person name="Thomas B.C."/>
            <person name="Banfield J.F."/>
        </authorList>
    </citation>
    <scope>NUCLEOTIDE SEQUENCE [LARGE SCALE GENOMIC DNA]</scope>
    <source>
        <strain evidence="1">HGW-Kuenenbacteria-1</strain>
    </source>
</reference>
<sequence length="83" mass="9894">MKECSINEEFWLERAEELKKKKEVNTKKAHIYNCAMRYKEEANTLSLCETWSASVNGETGEIIYVCKKRLIKNQPLFFFKRLI</sequence>
<dbReference type="AlphaFoldDB" id="A0A2N1UNH8"/>
<dbReference type="Proteomes" id="UP000233414">
    <property type="component" value="Unassembled WGS sequence"/>
</dbReference>
<comment type="caution">
    <text evidence="1">The sequence shown here is derived from an EMBL/GenBank/DDBJ whole genome shotgun (WGS) entry which is preliminary data.</text>
</comment>
<proteinExistence type="predicted"/>
<gene>
    <name evidence="1" type="ORF">CVV26_01790</name>
</gene>
<dbReference type="EMBL" id="PGYQ01000006">
    <property type="protein sequence ID" value="PKL72380.1"/>
    <property type="molecule type" value="Genomic_DNA"/>
</dbReference>
<evidence type="ECO:0000313" key="1">
    <source>
        <dbReference type="EMBL" id="PKL72380.1"/>
    </source>
</evidence>
<protein>
    <submittedName>
        <fullName evidence="1">Uncharacterized protein</fullName>
    </submittedName>
</protein>
<name>A0A2N1UNH8_9BACT</name>
<accession>A0A2N1UNH8</accession>
<evidence type="ECO:0000313" key="2">
    <source>
        <dbReference type="Proteomes" id="UP000233414"/>
    </source>
</evidence>
<organism evidence="1 2">
    <name type="scientific">Candidatus Kuenenbacteria bacterium HGW-Kuenenbacteria-1</name>
    <dbReference type="NCBI Taxonomy" id="2013812"/>
    <lineage>
        <taxon>Bacteria</taxon>
        <taxon>Candidatus Kueneniibacteriota</taxon>
    </lineage>
</organism>